<dbReference type="AlphaFoldDB" id="A0A6S7HNI7"/>
<organism evidence="3 4">
    <name type="scientific">Paramuricea clavata</name>
    <name type="common">Red gorgonian</name>
    <name type="synonym">Violescent sea-whip</name>
    <dbReference type="NCBI Taxonomy" id="317549"/>
    <lineage>
        <taxon>Eukaryota</taxon>
        <taxon>Metazoa</taxon>
        <taxon>Cnidaria</taxon>
        <taxon>Anthozoa</taxon>
        <taxon>Octocorallia</taxon>
        <taxon>Malacalcyonacea</taxon>
        <taxon>Plexauridae</taxon>
        <taxon>Paramuricea</taxon>
    </lineage>
</organism>
<proteinExistence type="predicted"/>
<accession>A0A6S7HNI7</accession>
<name>A0A6S7HNI7_PARCT</name>
<gene>
    <name evidence="3" type="ORF">PACLA_8A056119</name>
</gene>
<dbReference type="PANTHER" id="PTHR37162:SF10">
    <property type="entry name" value="DUF4371 DOMAIN-CONTAINING PROTEIN"/>
    <property type="match status" value="1"/>
</dbReference>
<sequence>MTGTSSDCGRKKAKVDGSLDGSSTSSHKFVTTAEIKVATLLVENNIPLAFADKLSPMFKEIFPDSNIAKNYHSARMKTTCILNGAIAPHVKQTSLVEQLKSGVSSMSTDGSNDKDLDKMNPITVKLFDINASIYSCGEEKLHPAENSRLKQMRQSISELENEIRQLNKEFENRQAAVDKVNSSKTNRIETELLEADDDYTYMQNGVRNWRLLRKHVYAIEHYCKENMNGKIPPKHELNVLDLALNDENPELDCKISQHQTHRQNPCKNVLENNGIVFPESSDNGKAYDSNASNSTVRYMPLTREEEQLKIALAASARSCSTGIHTESYFDPQGKQNPFLIS</sequence>
<evidence type="ECO:0000256" key="2">
    <source>
        <dbReference type="SAM" id="MobiDB-lite"/>
    </source>
</evidence>
<protein>
    <submittedName>
        <fullName evidence="3">Uncharacterized protein</fullName>
    </submittedName>
</protein>
<feature type="compositionally biased region" description="Basic and acidic residues" evidence="2">
    <location>
        <begin position="8"/>
        <end position="17"/>
    </location>
</feature>
<dbReference type="Proteomes" id="UP001152795">
    <property type="component" value="Unassembled WGS sequence"/>
</dbReference>
<dbReference type="PANTHER" id="PTHR37162">
    <property type="entry name" value="HAT FAMILY DIMERISATION DOMAINCONTAINING PROTEIN-RELATED"/>
    <property type="match status" value="1"/>
</dbReference>
<evidence type="ECO:0000313" key="4">
    <source>
        <dbReference type="Proteomes" id="UP001152795"/>
    </source>
</evidence>
<evidence type="ECO:0000256" key="1">
    <source>
        <dbReference type="SAM" id="Coils"/>
    </source>
</evidence>
<feature type="coiled-coil region" evidence="1">
    <location>
        <begin position="142"/>
        <end position="176"/>
    </location>
</feature>
<evidence type="ECO:0000313" key="3">
    <source>
        <dbReference type="EMBL" id="CAB4004780.1"/>
    </source>
</evidence>
<dbReference type="EMBL" id="CACRXK020004995">
    <property type="protein sequence ID" value="CAB4004780.1"/>
    <property type="molecule type" value="Genomic_DNA"/>
</dbReference>
<reference evidence="3" key="1">
    <citation type="submission" date="2020-04" db="EMBL/GenBank/DDBJ databases">
        <authorList>
            <person name="Alioto T."/>
            <person name="Alioto T."/>
            <person name="Gomez Garrido J."/>
        </authorList>
    </citation>
    <scope>NUCLEOTIDE SEQUENCE</scope>
    <source>
        <strain evidence="3">A484AB</strain>
    </source>
</reference>
<comment type="caution">
    <text evidence="3">The sequence shown here is derived from an EMBL/GenBank/DDBJ whole genome shotgun (WGS) entry which is preliminary data.</text>
</comment>
<keyword evidence="1" id="KW-0175">Coiled coil</keyword>
<feature type="region of interest" description="Disordered" evidence="2">
    <location>
        <begin position="1"/>
        <end position="25"/>
    </location>
</feature>
<keyword evidence="4" id="KW-1185">Reference proteome</keyword>